<dbReference type="GO" id="GO:0120147">
    <property type="term" value="F:formylglycine-generating oxidase activity"/>
    <property type="evidence" value="ECO:0007669"/>
    <property type="project" value="TreeGrafter"/>
</dbReference>
<dbReference type="KEGG" id="pbj:VN24_09230"/>
<evidence type="ECO:0000313" key="3">
    <source>
        <dbReference type="EMBL" id="AJY74731.1"/>
    </source>
</evidence>
<reference evidence="3 4" key="1">
    <citation type="journal article" date="2015" name="J. Biotechnol.">
        <title>Complete genome sequence of Paenibacillus beijingensis 7188(T) (=DSM 24997(T)), a novel rhizobacterium from jujube garden soil.</title>
        <authorList>
            <person name="Kwak Y."/>
            <person name="Shin J.H."/>
        </authorList>
    </citation>
    <scope>NUCLEOTIDE SEQUENCE [LARGE SCALE GENOMIC DNA]</scope>
    <source>
        <strain evidence="3 4">DSM 24997</strain>
    </source>
</reference>
<feature type="domain" description="Sulfatase-modifying factor enzyme-like" evidence="2">
    <location>
        <begin position="52"/>
        <end position="331"/>
    </location>
</feature>
<dbReference type="OrthoDB" id="9768004at2"/>
<dbReference type="InterPro" id="IPR042095">
    <property type="entry name" value="SUMF_sf"/>
</dbReference>
<dbReference type="STRING" id="1126833.VN24_09230"/>
<dbReference type="PATRIC" id="fig|1126833.4.peg.2042"/>
<dbReference type="Gene3D" id="3.90.1580.10">
    <property type="entry name" value="paralog of FGE (formylglycine-generating enzyme)"/>
    <property type="match status" value="1"/>
</dbReference>
<gene>
    <name evidence="3" type="ORF">VN24_09230</name>
</gene>
<dbReference type="InterPro" id="IPR051043">
    <property type="entry name" value="Sulfatase_Mod_Factor_Kinase"/>
</dbReference>
<dbReference type="InterPro" id="IPR005532">
    <property type="entry name" value="SUMF_dom"/>
</dbReference>
<dbReference type="PANTHER" id="PTHR23150">
    <property type="entry name" value="SULFATASE MODIFYING FACTOR 1, 2"/>
    <property type="match status" value="1"/>
</dbReference>
<accession>A0A0D5NHJ7</accession>
<dbReference type="InterPro" id="IPR016187">
    <property type="entry name" value="CTDL_fold"/>
</dbReference>
<evidence type="ECO:0000313" key="4">
    <source>
        <dbReference type="Proteomes" id="UP000032633"/>
    </source>
</evidence>
<dbReference type="Pfam" id="PF03781">
    <property type="entry name" value="FGE-sulfatase"/>
    <property type="match status" value="1"/>
</dbReference>
<proteinExistence type="predicted"/>
<dbReference type="PANTHER" id="PTHR23150:SF19">
    <property type="entry name" value="FORMYLGLYCINE-GENERATING ENZYME"/>
    <property type="match status" value="1"/>
</dbReference>
<dbReference type="Proteomes" id="UP000032633">
    <property type="component" value="Chromosome"/>
</dbReference>
<dbReference type="SUPFAM" id="SSF56436">
    <property type="entry name" value="C-type lectin-like"/>
    <property type="match status" value="1"/>
</dbReference>
<keyword evidence="4" id="KW-1185">Reference proteome</keyword>
<dbReference type="RefSeq" id="WP_045670164.1">
    <property type="nucleotide sequence ID" value="NZ_CP011058.1"/>
</dbReference>
<dbReference type="AlphaFoldDB" id="A0A0D5NHJ7"/>
<organism evidence="3 4">
    <name type="scientific">Paenibacillus beijingensis</name>
    <dbReference type="NCBI Taxonomy" id="1126833"/>
    <lineage>
        <taxon>Bacteria</taxon>
        <taxon>Bacillati</taxon>
        <taxon>Bacillota</taxon>
        <taxon>Bacilli</taxon>
        <taxon>Bacillales</taxon>
        <taxon>Paenibacillaceae</taxon>
        <taxon>Paenibacillus</taxon>
    </lineage>
</organism>
<name>A0A0D5NHJ7_9BACL</name>
<evidence type="ECO:0000259" key="2">
    <source>
        <dbReference type="Pfam" id="PF03781"/>
    </source>
</evidence>
<reference evidence="4" key="2">
    <citation type="submission" date="2015-03" db="EMBL/GenBank/DDBJ databases">
        <title>Genome sequence of Paenibacillus beijingensis strain DSM 24997T.</title>
        <authorList>
            <person name="Kwak Y."/>
            <person name="Shin J.-H."/>
        </authorList>
    </citation>
    <scope>NUCLEOTIDE SEQUENCE [LARGE SCALE GENOMIC DNA]</scope>
    <source>
        <strain evidence="4">DSM 24997</strain>
    </source>
</reference>
<protein>
    <recommendedName>
        <fullName evidence="2">Sulfatase-modifying factor enzyme-like domain-containing protein</fullName>
    </recommendedName>
</protein>
<sequence length="340" mass="37340">MMEKRSCCSAGRSGIDRSGGDPSGTGRPDQAGVHHPPAAGDALSVPESRVTDGMIYLAGGDFLMGTDDTEGFPSDGEGPVRSVRLDPFYIDPCTVSNAQFQQFVNETGYRTEAEKFGWSFVFHLFVSPETAKKVTQTPAQTPWWFVVEGAAWNRPEGPDSGIEDRLDHPVTHVSWNDAEAYCKWAGKRLPTEAEWEYAARGGLVQKRYPWGDVLKPDGEHRCNIWQGKFPDKNNASDGYAGTAPVRSFSPNGYGLYNVSGNVWEWCSDWFSPNYHVNGPRVNPKGPPRGSEKSLRGGSYLCHKSYCNRYRVAARSRNTHDSSTGNIGFRCAADAPGNGAE</sequence>
<dbReference type="EMBL" id="CP011058">
    <property type="protein sequence ID" value="AJY74731.1"/>
    <property type="molecule type" value="Genomic_DNA"/>
</dbReference>
<dbReference type="HOGENOM" id="CLU_012431_4_2_9"/>
<evidence type="ECO:0000256" key="1">
    <source>
        <dbReference type="SAM" id="MobiDB-lite"/>
    </source>
</evidence>
<feature type="region of interest" description="Disordered" evidence="1">
    <location>
        <begin position="1"/>
        <end position="45"/>
    </location>
</feature>